<keyword evidence="8 12" id="KW-0408">Iron</keyword>
<evidence type="ECO:0000256" key="6">
    <source>
        <dbReference type="ARBA" id="ARBA00022964"/>
    </source>
</evidence>
<dbReference type="PANTHER" id="PTHR13096:SF8">
    <property type="entry name" value="RIBOSOMAL OXYGENASE 1"/>
    <property type="match status" value="1"/>
</dbReference>
<feature type="non-terminal residue" evidence="15">
    <location>
        <position position="1"/>
    </location>
</feature>
<evidence type="ECO:0000256" key="7">
    <source>
        <dbReference type="ARBA" id="ARBA00023002"/>
    </source>
</evidence>
<keyword evidence="9 12" id="KW-0805">Transcription regulation</keyword>
<keyword evidence="3" id="KW-0678">Repressor</keyword>
<accession>A0A1E7FEY5</accession>
<dbReference type="Proteomes" id="UP000095751">
    <property type="component" value="Unassembled WGS sequence"/>
</dbReference>
<evidence type="ECO:0000256" key="10">
    <source>
        <dbReference type="ARBA" id="ARBA00023163"/>
    </source>
</evidence>
<dbReference type="Gene3D" id="3.90.930.40">
    <property type="match status" value="1"/>
</dbReference>
<feature type="non-terminal residue" evidence="15">
    <location>
        <position position="359"/>
    </location>
</feature>
<gene>
    <name evidence="15" type="ORF">FRACYDRAFT_140013</name>
</gene>
<feature type="region of interest" description="Disordered" evidence="13">
    <location>
        <begin position="241"/>
        <end position="260"/>
    </location>
</feature>
<dbReference type="GO" id="GO:0032453">
    <property type="term" value="F:histone H3K4 demethylase activity"/>
    <property type="evidence" value="ECO:0007669"/>
    <property type="project" value="TreeGrafter"/>
</dbReference>
<dbReference type="Gene3D" id="2.60.120.650">
    <property type="entry name" value="Cupin"/>
    <property type="match status" value="1"/>
</dbReference>
<evidence type="ECO:0000256" key="12">
    <source>
        <dbReference type="RuleBase" id="RU366061"/>
    </source>
</evidence>
<dbReference type="PANTHER" id="PTHR13096">
    <property type="entry name" value="MINA53 MYC INDUCED NUCLEAR ANTIGEN"/>
    <property type="match status" value="1"/>
</dbReference>
<evidence type="ECO:0000313" key="16">
    <source>
        <dbReference type="Proteomes" id="UP000095751"/>
    </source>
</evidence>
<keyword evidence="10 12" id="KW-0804">Transcription</keyword>
<proteinExistence type="inferred from homology"/>
<dbReference type="InterPro" id="IPR003347">
    <property type="entry name" value="JmjC_dom"/>
</dbReference>
<evidence type="ECO:0000256" key="1">
    <source>
        <dbReference type="ARBA" id="ARBA00004123"/>
    </source>
</evidence>
<name>A0A1E7FEY5_9STRA</name>
<dbReference type="Pfam" id="PF21233">
    <property type="entry name" value="WHD_RIOX1"/>
    <property type="match status" value="1"/>
</dbReference>
<protein>
    <recommendedName>
        <fullName evidence="12">Bifunctional lysine-specific demethylase and histidyl-hydroxylase</fullName>
        <ecNumber evidence="12">1.14.11.-</ecNumber>
    </recommendedName>
</protein>
<comment type="similarity">
    <text evidence="2">Belongs to the ROX family. NO66 subfamily.</text>
</comment>
<dbReference type="AlphaFoldDB" id="A0A1E7FEY5"/>
<dbReference type="KEGG" id="fcy:FRACYDRAFT_140013"/>
<keyword evidence="7 12" id="KW-0560">Oxidoreductase</keyword>
<reference evidence="15 16" key="1">
    <citation type="submission" date="2016-09" db="EMBL/GenBank/DDBJ databases">
        <title>Extensive genetic diversity and differential bi-allelic expression allows diatom success in the polar Southern Ocean.</title>
        <authorList>
            <consortium name="DOE Joint Genome Institute"/>
            <person name="Mock T."/>
            <person name="Otillar R.P."/>
            <person name="Strauss J."/>
            <person name="Dupont C."/>
            <person name="Frickenhaus S."/>
            <person name="Maumus F."/>
            <person name="Mcmullan M."/>
            <person name="Sanges R."/>
            <person name="Schmutz J."/>
            <person name="Toseland A."/>
            <person name="Valas R."/>
            <person name="Veluchamy A."/>
            <person name="Ward B.J."/>
            <person name="Allen A."/>
            <person name="Barry K."/>
            <person name="Falciatore A."/>
            <person name="Ferrante M."/>
            <person name="Fortunato A.E."/>
            <person name="Gloeckner G."/>
            <person name="Gruber A."/>
            <person name="Hipkin R."/>
            <person name="Janech M."/>
            <person name="Kroth P."/>
            <person name="Leese F."/>
            <person name="Lindquist E."/>
            <person name="Lyon B.R."/>
            <person name="Martin J."/>
            <person name="Mayer C."/>
            <person name="Parker M."/>
            <person name="Quesneville H."/>
            <person name="Raymond J."/>
            <person name="Uhlig C."/>
            <person name="Valentin K.U."/>
            <person name="Worden A.Z."/>
            <person name="Armbrust E.V."/>
            <person name="Bowler C."/>
            <person name="Green B."/>
            <person name="Moulton V."/>
            <person name="Van Oosterhout C."/>
            <person name="Grigoriev I."/>
        </authorList>
    </citation>
    <scope>NUCLEOTIDE SEQUENCE [LARGE SCALE GENOMIC DNA]</scope>
    <source>
        <strain evidence="15 16">CCMP1102</strain>
    </source>
</reference>
<dbReference type="GO" id="GO:0051864">
    <property type="term" value="F:histone H3K36 demethylase activity"/>
    <property type="evidence" value="ECO:0007669"/>
    <property type="project" value="TreeGrafter"/>
</dbReference>
<evidence type="ECO:0000256" key="11">
    <source>
        <dbReference type="ARBA" id="ARBA00023242"/>
    </source>
</evidence>
<evidence type="ECO:0000256" key="13">
    <source>
        <dbReference type="SAM" id="MobiDB-lite"/>
    </source>
</evidence>
<evidence type="ECO:0000256" key="9">
    <source>
        <dbReference type="ARBA" id="ARBA00023015"/>
    </source>
</evidence>
<comment type="function">
    <text evidence="12">Oxygenase that can act as both a histone lysine demethylase and a ribosomal histidine hydroxylase.</text>
</comment>
<dbReference type="FunFam" id="3.90.930.40:FF:000001">
    <property type="entry name" value="ribosomal oxygenase 1 isoform X1"/>
    <property type="match status" value="1"/>
</dbReference>
<keyword evidence="4 12" id="KW-0479">Metal-binding</keyword>
<keyword evidence="5" id="KW-0156">Chromatin regulator</keyword>
<evidence type="ECO:0000256" key="8">
    <source>
        <dbReference type="ARBA" id="ARBA00023004"/>
    </source>
</evidence>
<keyword evidence="11 12" id="KW-0539">Nucleus</keyword>
<dbReference type="OrthoDB" id="425950at2759"/>
<dbReference type="Gene3D" id="1.10.10.1500">
    <property type="entry name" value="JmjC domain-containing ribosomal oxygenase (ROX), dimer domain"/>
    <property type="match status" value="1"/>
</dbReference>
<evidence type="ECO:0000256" key="5">
    <source>
        <dbReference type="ARBA" id="ARBA00022853"/>
    </source>
</evidence>
<dbReference type="InterPro" id="IPR039994">
    <property type="entry name" value="NO66-like"/>
</dbReference>
<evidence type="ECO:0000259" key="14">
    <source>
        <dbReference type="PROSITE" id="PS51184"/>
    </source>
</evidence>
<dbReference type="InterPro" id="IPR049043">
    <property type="entry name" value="WHD_RIOX1"/>
</dbReference>
<organism evidence="15 16">
    <name type="scientific">Fragilariopsis cylindrus CCMP1102</name>
    <dbReference type="NCBI Taxonomy" id="635003"/>
    <lineage>
        <taxon>Eukaryota</taxon>
        <taxon>Sar</taxon>
        <taxon>Stramenopiles</taxon>
        <taxon>Ochrophyta</taxon>
        <taxon>Bacillariophyta</taxon>
        <taxon>Bacillariophyceae</taxon>
        <taxon>Bacillariophycidae</taxon>
        <taxon>Bacillariales</taxon>
        <taxon>Bacillariaceae</taxon>
        <taxon>Fragilariopsis</taxon>
    </lineage>
</organism>
<evidence type="ECO:0000256" key="3">
    <source>
        <dbReference type="ARBA" id="ARBA00022491"/>
    </source>
</evidence>
<keyword evidence="16" id="KW-1185">Reference proteome</keyword>
<dbReference type="GO" id="GO:0005730">
    <property type="term" value="C:nucleolus"/>
    <property type="evidence" value="ECO:0007669"/>
    <property type="project" value="TreeGrafter"/>
</dbReference>
<feature type="domain" description="JmjC" evidence="14">
    <location>
        <begin position="9"/>
        <end position="156"/>
    </location>
</feature>
<comment type="subcellular location">
    <subcellularLocation>
        <location evidence="1 12">Nucleus</location>
    </subcellularLocation>
</comment>
<evidence type="ECO:0000313" key="15">
    <source>
        <dbReference type="EMBL" id="OEU16720.1"/>
    </source>
</evidence>
<dbReference type="InParanoid" id="A0A1E7FEY5"/>
<dbReference type="EMBL" id="KV784358">
    <property type="protein sequence ID" value="OEU16720.1"/>
    <property type="molecule type" value="Genomic_DNA"/>
</dbReference>
<dbReference type="Pfam" id="PF08007">
    <property type="entry name" value="JmjC_2"/>
    <property type="match status" value="1"/>
</dbReference>
<sequence>LWSNYDKGCTIRLLRPHKHCDAIQSLLSTLEVEFQCMIGANAYLTPPRSSQGFAPHYDDIDAFCLQLQGSKRWKVYKPTIKLPRTSSEDFTTEDLEDMEPVLDITLNEGDLLYMPRGYIHQACTLNDNSHHSIHLTISAMQQWAWVDLMEIVVPDALNAAAMSESSTSLRKGLPQGFMEYMGVMYEEPNDEKLPDTLKIAGQEEKTAKKRIMEVAETACTMLDAACDEMATRYMSERQPPALSAKEVTLTSQGDETADEKPILPNTMCRLVRPGVGRLVLEDDKAIVYHCFDNSREYQGNPISPMEFEMDDAASLEQLLTTVEPEWILVNDLFHDSIEDKIQIVQCLYDEGIIAVKQAE</sequence>
<dbReference type="SUPFAM" id="SSF51197">
    <property type="entry name" value="Clavaminate synthase-like"/>
    <property type="match status" value="1"/>
</dbReference>
<evidence type="ECO:0000256" key="4">
    <source>
        <dbReference type="ARBA" id="ARBA00022723"/>
    </source>
</evidence>
<evidence type="ECO:0000256" key="2">
    <source>
        <dbReference type="ARBA" id="ARBA00010309"/>
    </source>
</evidence>
<dbReference type="PROSITE" id="PS51184">
    <property type="entry name" value="JMJC"/>
    <property type="match status" value="1"/>
</dbReference>
<dbReference type="EC" id="1.14.11.-" evidence="12"/>
<dbReference type="GO" id="GO:0005506">
    <property type="term" value="F:iron ion binding"/>
    <property type="evidence" value="ECO:0007669"/>
    <property type="project" value="UniProtKB-UniRule"/>
</dbReference>
<keyword evidence="6 12" id="KW-0223">Dioxygenase</keyword>
<comment type="cofactor">
    <cofactor evidence="12">
        <name>Fe(2+)</name>
        <dbReference type="ChEBI" id="CHEBI:29033"/>
    </cofactor>
    <text evidence="12">Binds 1 Fe(2+) ion per subunit.</text>
</comment>